<reference evidence="1 2" key="1">
    <citation type="submission" date="2018-06" db="EMBL/GenBank/DDBJ databases">
        <authorList>
            <person name="Strepis N."/>
        </authorList>
    </citation>
    <scope>NUCLEOTIDE SEQUENCE [LARGE SCALE GENOMIC DNA]</scope>
    <source>
        <strain evidence="1">LUCI</strain>
    </source>
</reference>
<accession>A0A498REA6</accession>
<keyword evidence="1" id="KW-0808">Transferase</keyword>
<keyword evidence="2" id="KW-1185">Reference proteome</keyword>
<protein>
    <submittedName>
        <fullName evidence="1">Amidinotransferase</fullName>
    </submittedName>
</protein>
<dbReference type="Gene3D" id="3.75.10.10">
    <property type="entry name" value="L-arginine/glycine Amidinotransferase, Chain A"/>
    <property type="match status" value="1"/>
</dbReference>
<evidence type="ECO:0000313" key="2">
    <source>
        <dbReference type="Proteomes" id="UP000277811"/>
    </source>
</evidence>
<dbReference type="PANTHER" id="PTHR47271">
    <property type="entry name" value="ARGININE DEIMINASE"/>
    <property type="match status" value="1"/>
</dbReference>
<dbReference type="GO" id="GO:0016740">
    <property type="term" value="F:transferase activity"/>
    <property type="evidence" value="ECO:0007669"/>
    <property type="project" value="UniProtKB-KW"/>
</dbReference>
<sequence>MEEKCVIEKVYVRNSTGLLKKVLLCPPVHIGIEPIDYISKKWAAKGEKSNRQACLKEHAELVQAYRESGVEVVLADPVKGLVNQVYARDFGACLANGYILGRFREPVRQGETAFYVKEMERLEIPCIARCTEGYFEGGDFCFLDESTLAVGLVQRTDWRGLRNIARQVRHWGYTVVPVICPRDNLHLDMCFNIAAEGVAVICREALPADFVKMLEQCGFELIEVSQGEVFLHACNIQALGGGKVLSFSNNKKVNRNLQALGLEVLAVDLSEILKSGGGPHCMTFPLERA</sequence>
<dbReference type="EMBL" id="UPPP01000134">
    <property type="protein sequence ID" value="VBB09821.1"/>
    <property type="molecule type" value="Genomic_DNA"/>
</dbReference>
<dbReference type="RefSeq" id="WP_207858464.1">
    <property type="nucleotide sequence ID" value="NZ_UPPP01000134.1"/>
</dbReference>
<proteinExistence type="predicted"/>
<dbReference type="AlphaFoldDB" id="A0A498REA6"/>
<dbReference type="GO" id="GO:0016990">
    <property type="term" value="F:arginine deiminase activity"/>
    <property type="evidence" value="ECO:0007669"/>
    <property type="project" value="TreeGrafter"/>
</dbReference>
<organism evidence="1 2">
    <name type="scientific">Lucifera butyrica</name>
    <dbReference type="NCBI Taxonomy" id="1351585"/>
    <lineage>
        <taxon>Bacteria</taxon>
        <taxon>Bacillati</taxon>
        <taxon>Bacillota</taxon>
        <taxon>Negativicutes</taxon>
        <taxon>Veillonellales</taxon>
        <taxon>Veillonellaceae</taxon>
        <taxon>Lucifera</taxon>
    </lineage>
</organism>
<gene>
    <name evidence="1" type="ORF">LUCI_5119</name>
</gene>
<dbReference type="SUPFAM" id="SSF55909">
    <property type="entry name" value="Pentein"/>
    <property type="match status" value="1"/>
</dbReference>
<name>A0A498REA6_9FIRM</name>
<evidence type="ECO:0000313" key="1">
    <source>
        <dbReference type="EMBL" id="VBB09821.1"/>
    </source>
</evidence>
<dbReference type="GO" id="GO:0019546">
    <property type="term" value="P:L-arginine deiminase pathway"/>
    <property type="evidence" value="ECO:0007669"/>
    <property type="project" value="TreeGrafter"/>
</dbReference>
<dbReference type="Proteomes" id="UP000277811">
    <property type="component" value="Unassembled WGS sequence"/>
</dbReference>
<dbReference type="PANTHER" id="PTHR47271:SF2">
    <property type="entry name" value="ARGININE DEIMINASE"/>
    <property type="match status" value="1"/>
</dbReference>
<dbReference type="Pfam" id="PF19420">
    <property type="entry name" value="DDAH_eukar"/>
    <property type="match status" value="1"/>
</dbReference>